<dbReference type="Proteomes" id="UP000830326">
    <property type="component" value="Chromosome"/>
</dbReference>
<dbReference type="RefSeq" id="WP_245029386.1">
    <property type="nucleotide sequence ID" value="NZ_CP095075.1"/>
</dbReference>
<proteinExistence type="predicted"/>
<dbReference type="InterPro" id="IPR047764">
    <property type="entry name" value="CmpA"/>
</dbReference>
<dbReference type="EMBL" id="CP095075">
    <property type="protein sequence ID" value="UOR10309.1"/>
    <property type="molecule type" value="Genomic_DNA"/>
</dbReference>
<protein>
    <submittedName>
        <fullName evidence="1">Cortex morphogenetic protein CmpA</fullName>
    </submittedName>
</protein>
<reference evidence="1" key="1">
    <citation type="submission" date="2022-04" db="EMBL/GenBank/DDBJ databases">
        <title>Halobacillus sp. isolated from saltern.</title>
        <authorList>
            <person name="Won M."/>
            <person name="Lee C.-M."/>
            <person name="Woen H.-Y."/>
            <person name="Kwon S.-W."/>
        </authorList>
    </citation>
    <scope>NUCLEOTIDE SEQUENCE</scope>
    <source>
        <strain evidence="1">SSHM10-5</strain>
    </source>
</reference>
<name>A0ABY4H6V4_9BACI</name>
<accession>A0ABY4H6V4</accession>
<organism evidence="1 2">
    <name type="scientific">Halobacillus amylolyticus</name>
    <dbReference type="NCBI Taxonomy" id="2932259"/>
    <lineage>
        <taxon>Bacteria</taxon>
        <taxon>Bacillati</taxon>
        <taxon>Bacillota</taxon>
        <taxon>Bacilli</taxon>
        <taxon>Bacillales</taxon>
        <taxon>Bacillaceae</taxon>
        <taxon>Halobacillus</taxon>
    </lineage>
</organism>
<sequence>MPHWLRRQMFNAFLNKDKYQIKMLNQCWYFYHHRLKIENLEE</sequence>
<evidence type="ECO:0000313" key="2">
    <source>
        <dbReference type="Proteomes" id="UP000830326"/>
    </source>
</evidence>
<dbReference type="NCBIfam" id="NF033225">
    <property type="entry name" value="spore_CmpA"/>
    <property type="match status" value="1"/>
</dbReference>
<evidence type="ECO:0000313" key="1">
    <source>
        <dbReference type="EMBL" id="UOR10309.1"/>
    </source>
</evidence>
<dbReference type="Pfam" id="PF26301">
    <property type="entry name" value="spore_CmpA"/>
    <property type="match status" value="1"/>
</dbReference>
<keyword evidence="2" id="KW-1185">Reference proteome</keyword>
<gene>
    <name evidence="1" type="primary">cmpA</name>
    <name evidence="1" type="ORF">MUO15_11405</name>
</gene>